<dbReference type="PANTHER" id="PTHR31793:SF37">
    <property type="entry name" value="ACYL-COA THIOESTER HYDROLASE YBGC"/>
    <property type="match status" value="1"/>
</dbReference>
<dbReference type="PANTHER" id="PTHR31793">
    <property type="entry name" value="4-HYDROXYBENZOYL-COA THIOESTERASE FAMILY MEMBER"/>
    <property type="match status" value="1"/>
</dbReference>
<protein>
    <recommendedName>
        <fullName evidence="4">Thioesterase superfamily protein</fullName>
    </recommendedName>
</protein>
<dbReference type="STRING" id="391936.S7S_12245"/>
<evidence type="ECO:0000313" key="3">
    <source>
        <dbReference type="Proteomes" id="UP000006764"/>
    </source>
</evidence>
<keyword evidence="3" id="KW-1185">Reference proteome</keyword>
<sequence length="146" mass="16867">MIEWDLPRPHTLSMMVEDDSIDRMGHANNAAYVQWMEKVAWDHTEALGLGWETYSRLNRGFVARHTELEYLSPAFAGDRLLLGTWIVQNDFRISMTRRYQIVRESDGVTLVRGHTRWVCVAVDSGKPRRMPPEFVEGYAVTVKDAL</sequence>
<dbReference type="EMBL" id="CP004387">
    <property type="protein sequence ID" value="AJD48861.1"/>
    <property type="molecule type" value="Genomic_DNA"/>
</dbReference>
<evidence type="ECO:0000256" key="1">
    <source>
        <dbReference type="ARBA" id="ARBA00022801"/>
    </source>
</evidence>
<dbReference type="Proteomes" id="UP000006764">
    <property type="component" value="Chromosome"/>
</dbReference>
<gene>
    <name evidence="2" type="ORF">S7S_12245</name>
</gene>
<dbReference type="AlphaFoldDB" id="A0A0B4XP21"/>
<dbReference type="InterPro" id="IPR050563">
    <property type="entry name" value="4-hydroxybenzoyl-CoA_TE"/>
</dbReference>
<dbReference type="SUPFAM" id="SSF54637">
    <property type="entry name" value="Thioesterase/thiol ester dehydrase-isomerase"/>
    <property type="match status" value="1"/>
</dbReference>
<name>A0A0B4XP21_9GAMM</name>
<dbReference type="RefSeq" id="WP_008736691.1">
    <property type="nucleotide sequence ID" value="NZ_CP004387.1"/>
</dbReference>
<organism evidence="2 3">
    <name type="scientific">Isoalcanivorax pacificus W11-5</name>
    <dbReference type="NCBI Taxonomy" id="391936"/>
    <lineage>
        <taxon>Bacteria</taxon>
        <taxon>Pseudomonadati</taxon>
        <taxon>Pseudomonadota</taxon>
        <taxon>Gammaproteobacteria</taxon>
        <taxon>Oceanospirillales</taxon>
        <taxon>Alcanivoracaceae</taxon>
        <taxon>Isoalcanivorax</taxon>
    </lineage>
</organism>
<evidence type="ECO:0000313" key="2">
    <source>
        <dbReference type="EMBL" id="AJD48861.1"/>
    </source>
</evidence>
<reference evidence="2 3" key="1">
    <citation type="journal article" date="2012" name="J. Bacteriol.">
        <title>Genome sequence of an alkane-degrading bacterium, Alcanivorax pacificus type strain W11-5, isolated from deep sea sediment.</title>
        <authorList>
            <person name="Lai Q."/>
            <person name="Shao Z."/>
        </authorList>
    </citation>
    <scope>NUCLEOTIDE SEQUENCE [LARGE SCALE GENOMIC DNA]</scope>
    <source>
        <strain evidence="2 3">W11-5</strain>
    </source>
</reference>
<proteinExistence type="predicted"/>
<keyword evidence="1" id="KW-0378">Hydrolase</keyword>
<dbReference type="InterPro" id="IPR029069">
    <property type="entry name" value="HotDog_dom_sf"/>
</dbReference>
<dbReference type="Gene3D" id="3.10.129.10">
    <property type="entry name" value="Hotdog Thioesterase"/>
    <property type="match status" value="1"/>
</dbReference>
<dbReference type="HOGENOM" id="CLU_101141_4_1_6"/>
<accession>A0A0B4XP21</accession>
<dbReference type="GO" id="GO:0047617">
    <property type="term" value="F:fatty acyl-CoA hydrolase activity"/>
    <property type="evidence" value="ECO:0007669"/>
    <property type="project" value="TreeGrafter"/>
</dbReference>
<evidence type="ECO:0008006" key="4">
    <source>
        <dbReference type="Google" id="ProtNLM"/>
    </source>
</evidence>
<dbReference type="KEGG" id="apac:S7S_12245"/>
<dbReference type="Pfam" id="PF13279">
    <property type="entry name" value="4HBT_2"/>
    <property type="match status" value="1"/>
</dbReference>
<dbReference type="CDD" id="cd00586">
    <property type="entry name" value="4HBT"/>
    <property type="match status" value="1"/>
</dbReference>
<dbReference type="OrthoDB" id="9801517at2"/>